<evidence type="ECO:0000256" key="7">
    <source>
        <dbReference type="SAM" id="MobiDB-lite"/>
    </source>
</evidence>
<gene>
    <name evidence="10" type="ORF">U9M48_002929</name>
</gene>
<feature type="domain" description="Reverse transcriptase RNase H-like" evidence="8">
    <location>
        <begin position="104"/>
        <end position="190"/>
    </location>
</feature>
<dbReference type="InterPro" id="IPR041373">
    <property type="entry name" value="RT_RNaseH"/>
</dbReference>
<keyword evidence="6" id="KW-0695">RNA-directed DNA polymerase</keyword>
<dbReference type="InterPro" id="IPR043128">
    <property type="entry name" value="Rev_trsase/Diguanyl_cyclase"/>
</dbReference>
<keyword evidence="4" id="KW-0255">Endonuclease</keyword>
<keyword evidence="3" id="KW-0540">Nuclease</keyword>
<feature type="region of interest" description="Disordered" evidence="7">
    <location>
        <begin position="1"/>
        <end position="54"/>
    </location>
</feature>
<dbReference type="GO" id="GO:0003964">
    <property type="term" value="F:RNA-directed DNA polymerase activity"/>
    <property type="evidence" value="ECO:0007669"/>
    <property type="project" value="UniProtKB-KW"/>
</dbReference>
<dbReference type="InterPro" id="IPR041588">
    <property type="entry name" value="Integrase_H2C2"/>
</dbReference>
<dbReference type="Proteomes" id="UP001341281">
    <property type="component" value="Chromosome 01"/>
</dbReference>
<evidence type="ECO:0000313" key="11">
    <source>
        <dbReference type="Proteomes" id="UP001341281"/>
    </source>
</evidence>
<keyword evidence="1" id="KW-0808">Transferase</keyword>
<dbReference type="AlphaFoldDB" id="A0AAQ3PKN0"/>
<dbReference type="CDD" id="cd09274">
    <property type="entry name" value="RNase_HI_RT_Ty3"/>
    <property type="match status" value="1"/>
</dbReference>
<dbReference type="Gene3D" id="1.10.340.70">
    <property type="match status" value="1"/>
</dbReference>
<keyword evidence="11" id="KW-1185">Reference proteome</keyword>
<dbReference type="GO" id="GO:0004519">
    <property type="term" value="F:endonuclease activity"/>
    <property type="evidence" value="ECO:0007669"/>
    <property type="project" value="UniProtKB-KW"/>
</dbReference>
<evidence type="ECO:0000256" key="3">
    <source>
        <dbReference type="ARBA" id="ARBA00022722"/>
    </source>
</evidence>
<dbReference type="SUPFAM" id="SSF56672">
    <property type="entry name" value="DNA/RNA polymerases"/>
    <property type="match status" value="1"/>
</dbReference>
<keyword evidence="2" id="KW-0548">Nucleotidyltransferase</keyword>
<dbReference type="GO" id="GO:0016787">
    <property type="term" value="F:hydrolase activity"/>
    <property type="evidence" value="ECO:0007669"/>
    <property type="project" value="UniProtKB-KW"/>
</dbReference>
<evidence type="ECO:0000256" key="4">
    <source>
        <dbReference type="ARBA" id="ARBA00022759"/>
    </source>
</evidence>
<evidence type="ECO:0000256" key="5">
    <source>
        <dbReference type="ARBA" id="ARBA00022801"/>
    </source>
</evidence>
<dbReference type="Pfam" id="PF17921">
    <property type="entry name" value="Integrase_H2C2"/>
    <property type="match status" value="1"/>
</dbReference>
<evidence type="ECO:0000256" key="2">
    <source>
        <dbReference type="ARBA" id="ARBA00022695"/>
    </source>
</evidence>
<organism evidence="10 11">
    <name type="scientific">Paspalum notatum var. saurae</name>
    <dbReference type="NCBI Taxonomy" id="547442"/>
    <lineage>
        <taxon>Eukaryota</taxon>
        <taxon>Viridiplantae</taxon>
        <taxon>Streptophyta</taxon>
        <taxon>Embryophyta</taxon>
        <taxon>Tracheophyta</taxon>
        <taxon>Spermatophyta</taxon>
        <taxon>Magnoliopsida</taxon>
        <taxon>Liliopsida</taxon>
        <taxon>Poales</taxon>
        <taxon>Poaceae</taxon>
        <taxon>PACMAD clade</taxon>
        <taxon>Panicoideae</taxon>
        <taxon>Andropogonodae</taxon>
        <taxon>Paspaleae</taxon>
        <taxon>Paspalinae</taxon>
        <taxon>Paspalum</taxon>
    </lineage>
</organism>
<sequence length="355" mass="39545">MHIDTGNEELTQQPPLVEEPEDQEPVNPEQEEYPQAAPDFATEEANPSEEVDSAKVDAVQAWPIPRSVRALRGFSGLAGYYRKFIFNYGLIAAPLTALLKKEAHTGFGAVLHHGGRPIAFSSKSVAPQHAKLAAYERELLGLVQDVQHWRPYLWARSFIIRTDHCSLKHLLIQRLSTIPQHTWVSKLFGYTFQVEYKTGKQNAAADALSRREEVSPNINALTVSLPTFAAFKAFKHESTAPPEILQQEINDGTAGAAWSIVDGLVLHKGRVFVPSSSTLWPQLLEYAHGTGHEGVQKTLHHLRSSCYNPHAGRLVKDFVQSRTVCQQNKTEHLHPAGLLQPLDVHKLVWSGIAME</sequence>
<evidence type="ECO:0000313" key="10">
    <source>
        <dbReference type="EMBL" id="WVZ51821.1"/>
    </source>
</evidence>
<keyword evidence="5" id="KW-0378">Hydrolase</keyword>
<name>A0AAQ3PKN0_PASNO</name>
<dbReference type="PANTHER" id="PTHR37984">
    <property type="entry name" value="PROTEIN CBG26694"/>
    <property type="match status" value="1"/>
</dbReference>
<dbReference type="InterPro" id="IPR050951">
    <property type="entry name" value="Retrovirus_Pol_polyprotein"/>
</dbReference>
<dbReference type="EMBL" id="CP144745">
    <property type="protein sequence ID" value="WVZ51821.1"/>
    <property type="molecule type" value="Genomic_DNA"/>
</dbReference>
<feature type="compositionally biased region" description="Acidic residues" evidence="7">
    <location>
        <begin position="18"/>
        <end position="32"/>
    </location>
</feature>
<dbReference type="Gene3D" id="3.30.70.270">
    <property type="match status" value="1"/>
</dbReference>
<accession>A0AAQ3PKN0</accession>
<proteinExistence type="predicted"/>
<dbReference type="PANTHER" id="PTHR37984:SF5">
    <property type="entry name" value="PROTEIN NYNRIN-LIKE"/>
    <property type="match status" value="1"/>
</dbReference>
<evidence type="ECO:0000256" key="1">
    <source>
        <dbReference type="ARBA" id="ARBA00022679"/>
    </source>
</evidence>
<evidence type="ECO:0000259" key="9">
    <source>
        <dbReference type="Pfam" id="PF17921"/>
    </source>
</evidence>
<protein>
    <recommendedName>
        <fullName evidence="12">Reverse transcriptase RNase H-like domain-containing protein</fullName>
    </recommendedName>
</protein>
<evidence type="ECO:0008006" key="12">
    <source>
        <dbReference type="Google" id="ProtNLM"/>
    </source>
</evidence>
<evidence type="ECO:0000256" key="6">
    <source>
        <dbReference type="ARBA" id="ARBA00022918"/>
    </source>
</evidence>
<dbReference type="Pfam" id="PF17917">
    <property type="entry name" value="RT_RNaseH"/>
    <property type="match status" value="1"/>
</dbReference>
<evidence type="ECO:0000259" key="8">
    <source>
        <dbReference type="Pfam" id="PF17917"/>
    </source>
</evidence>
<reference evidence="10 11" key="1">
    <citation type="submission" date="2024-02" db="EMBL/GenBank/DDBJ databases">
        <title>High-quality chromosome-scale genome assembly of Pensacola bahiagrass (Paspalum notatum Flugge var. saurae).</title>
        <authorList>
            <person name="Vega J.M."/>
            <person name="Podio M."/>
            <person name="Orjuela J."/>
            <person name="Siena L.A."/>
            <person name="Pessino S.C."/>
            <person name="Combes M.C."/>
            <person name="Mariac C."/>
            <person name="Albertini E."/>
            <person name="Pupilli F."/>
            <person name="Ortiz J.P.A."/>
            <person name="Leblanc O."/>
        </authorList>
    </citation>
    <scope>NUCLEOTIDE SEQUENCE [LARGE SCALE GENOMIC DNA]</scope>
    <source>
        <strain evidence="10">R1</strain>
        <tissue evidence="10">Leaf</tissue>
    </source>
</reference>
<feature type="domain" description="Integrase zinc-binding" evidence="9">
    <location>
        <begin position="277"/>
        <end position="330"/>
    </location>
</feature>
<dbReference type="InterPro" id="IPR043502">
    <property type="entry name" value="DNA/RNA_pol_sf"/>
</dbReference>